<evidence type="ECO:0000313" key="3">
    <source>
        <dbReference type="EMBL" id="SHG29402.1"/>
    </source>
</evidence>
<evidence type="ECO:0000313" key="4">
    <source>
        <dbReference type="Proteomes" id="UP000184089"/>
    </source>
</evidence>
<reference evidence="4" key="1">
    <citation type="submission" date="2016-11" db="EMBL/GenBank/DDBJ databases">
        <authorList>
            <person name="Jaros S."/>
            <person name="Januszkiewicz K."/>
            <person name="Wedrychowicz H."/>
        </authorList>
    </citation>
    <scope>NUCLEOTIDE SEQUENCE [LARGE SCALE GENOMIC DNA]</scope>
    <source>
        <strain evidence="4">DSM 4029</strain>
    </source>
</reference>
<dbReference type="Proteomes" id="UP000184089">
    <property type="component" value="Unassembled WGS sequence"/>
</dbReference>
<feature type="region of interest" description="Disordered" evidence="1">
    <location>
        <begin position="1"/>
        <end position="50"/>
    </location>
</feature>
<name>A0AAQ1ME49_9FIRM</name>
<evidence type="ECO:0000256" key="2">
    <source>
        <dbReference type="SAM" id="Phobius"/>
    </source>
</evidence>
<feature type="compositionally biased region" description="Basic and acidic residues" evidence="1">
    <location>
        <begin position="1"/>
        <end position="15"/>
    </location>
</feature>
<organism evidence="3 4">
    <name type="scientific">Bittarella massiliensis</name>
    <name type="common">ex Durand et al. 2017</name>
    <dbReference type="NCBI Taxonomy" id="1720313"/>
    <lineage>
        <taxon>Bacteria</taxon>
        <taxon>Bacillati</taxon>
        <taxon>Bacillota</taxon>
        <taxon>Clostridia</taxon>
        <taxon>Eubacteriales</taxon>
        <taxon>Oscillospiraceae</taxon>
        <taxon>Bittarella (ex Durand et al. 2017)</taxon>
    </lineage>
</organism>
<keyword evidence="2" id="KW-1133">Transmembrane helix</keyword>
<feature type="transmembrane region" description="Helical" evidence="2">
    <location>
        <begin position="106"/>
        <end position="125"/>
    </location>
</feature>
<accession>A0AAQ1ME49</accession>
<keyword evidence="2" id="KW-0472">Membrane</keyword>
<feature type="transmembrane region" description="Helical" evidence="2">
    <location>
        <begin position="137"/>
        <end position="157"/>
    </location>
</feature>
<dbReference type="EMBL" id="FQVY01000003">
    <property type="protein sequence ID" value="SHG29402.1"/>
    <property type="molecule type" value="Genomic_DNA"/>
</dbReference>
<feature type="transmembrane region" description="Helical" evidence="2">
    <location>
        <begin position="73"/>
        <end position="94"/>
    </location>
</feature>
<protein>
    <submittedName>
        <fullName evidence="3">Uncharacterized protein</fullName>
    </submittedName>
</protein>
<dbReference type="AlphaFoldDB" id="A0AAQ1ME49"/>
<keyword evidence="2" id="KW-0812">Transmembrane</keyword>
<evidence type="ECO:0000256" key="1">
    <source>
        <dbReference type="SAM" id="MobiDB-lite"/>
    </source>
</evidence>
<dbReference type="RefSeq" id="WP_021658212.1">
    <property type="nucleotide sequence ID" value="NZ_FQVY01000003.1"/>
</dbReference>
<proteinExistence type="predicted"/>
<comment type="caution">
    <text evidence="3">The sequence shown here is derived from an EMBL/GenBank/DDBJ whole genome shotgun (WGS) entry which is preliminary data.</text>
</comment>
<sequence>MTESNTPRDERREEPFAAGAPRQEGAGDPQSGPVPGGQTPPPNGGPWQGPGYGAPVGQVPVYPVPPRDKRRRVGTFSLGLALIYAGALAILNLVIPNFQLLSALRWAPLLLVVLGLEIIASHVILRGERFKYDFLSGFLCLMLTLAGVGAAAATPLLDYYTPQRAMAERRVERQLEEQLYEQLKGDAQIAGMSVWVDIRDPQVGEEFSTGDLGDLDSVHLDLRLQGEFADKLAFATAVRGILDQLDALGVRMDRISFTAEGNRVAYSLQVQDQFQLHMRTDLLEKQVVVHGGSVDEVD</sequence>
<gene>
    <name evidence="3" type="ORF">SAMN05444424_2007</name>
</gene>